<organism evidence="7">
    <name type="scientific">Sulfurihydrogenibium azorense</name>
    <dbReference type="NCBI Taxonomy" id="309806"/>
    <lineage>
        <taxon>Bacteria</taxon>
        <taxon>Pseudomonadati</taxon>
        <taxon>Aquificota</taxon>
        <taxon>Aquificia</taxon>
        <taxon>Aquificales</taxon>
        <taxon>Hydrogenothermaceae</taxon>
        <taxon>Sulfurihydrogenibium</taxon>
    </lineage>
</organism>
<evidence type="ECO:0000256" key="5">
    <source>
        <dbReference type="ARBA" id="ARBA00023136"/>
    </source>
</evidence>
<dbReference type="Gene3D" id="1.20.1740.10">
    <property type="entry name" value="Amino acid/polyamine transporter I"/>
    <property type="match status" value="1"/>
</dbReference>
<keyword evidence="2" id="KW-0813">Transport</keyword>
<protein>
    <submittedName>
        <fullName evidence="7">Amino acid permease</fullName>
    </submittedName>
</protein>
<dbReference type="Proteomes" id="UP000885621">
    <property type="component" value="Unassembled WGS sequence"/>
</dbReference>
<sequence length="197" mass="22054">LYIAVSFVLVGVLPYYSYDGKPDSLAYAMYQLNEKWVADFISVGAVITITSVMIVMGLGFTRVLYSLARDGLFFKTFADIHPRFKTPYKASILGGIFLSILAGFLPLKVLAEMVNIGTLFAYFMVGVAAITIRNNPNINPTFKLPAPNLLLPLNLMFLLFIMAGLPLDTWLRFFVWTVVGILLYFFYGYKNSVLDKG</sequence>
<feature type="transmembrane region" description="Helical" evidence="6">
    <location>
        <begin position="86"/>
        <end position="107"/>
    </location>
</feature>
<dbReference type="InterPro" id="IPR002293">
    <property type="entry name" value="AA/rel_permease1"/>
</dbReference>
<dbReference type="GO" id="GO:0016020">
    <property type="term" value="C:membrane"/>
    <property type="evidence" value="ECO:0007669"/>
    <property type="project" value="UniProtKB-SubCell"/>
</dbReference>
<evidence type="ECO:0000256" key="6">
    <source>
        <dbReference type="SAM" id="Phobius"/>
    </source>
</evidence>
<proteinExistence type="predicted"/>
<feature type="transmembrane region" description="Helical" evidence="6">
    <location>
        <begin position="170"/>
        <end position="189"/>
    </location>
</feature>
<keyword evidence="5 6" id="KW-0472">Membrane</keyword>
<feature type="transmembrane region" description="Helical" evidence="6">
    <location>
        <begin position="113"/>
        <end position="132"/>
    </location>
</feature>
<dbReference type="GO" id="GO:0015171">
    <property type="term" value="F:amino acid transmembrane transporter activity"/>
    <property type="evidence" value="ECO:0007669"/>
    <property type="project" value="TreeGrafter"/>
</dbReference>
<dbReference type="Pfam" id="PF13520">
    <property type="entry name" value="AA_permease_2"/>
    <property type="match status" value="1"/>
</dbReference>
<comment type="caution">
    <text evidence="7">The sequence shown here is derived from an EMBL/GenBank/DDBJ whole genome shotgun (WGS) entry which is preliminary data.</text>
</comment>
<dbReference type="AlphaFoldDB" id="A0A832DAL9"/>
<evidence type="ECO:0000256" key="4">
    <source>
        <dbReference type="ARBA" id="ARBA00022989"/>
    </source>
</evidence>
<reference evidence="7" key="1">
    <citation type="journal article" date="2020" name="mSystems">
        <title>Genome- and Community-Level Interaction Insights into Carbon Utilization and Element Cycling Functions of Hydrothermarchaeota in Hydrothermal Sediment.</title>
        <authorList>
            <person name="Zhou Z."/>
            <person name="Liu Y."/>
            <person name="Xu W."/>
            <person name="Pan J."/>
            <person name="Luo Z.H."/>
            <person name="Li M."/>
        </authorList>
    </citation>
    <scope>NUCLEOTIDE SEQUENCE [LARGE SCALE GENOMIC DNA]</scope>
    <source>
        <strain evidence="7">SpSt-1257</strain>
    </source>
</reference>
<dbReference type="PANTHER" id="PTHR43243:SF4">
    <property type="entry name" value="CATIONIC AMINO ACID TRANSPORTER 4"/>
    <property type="match status" value="1"/>
</dbReference>
<comment type="subcellular location">
    <subcellularLocation>
        <location evidence="1">Membrane</location>
        <topology evidence="1">Multi-pass membrane protein</topology>
    </subcellularLocation>
</comment>
<evidence type="ECO:0000256" key="2">
    <source>
        <dbReference type="ARBA" id="ARBA00022448"/>
    </source>
</evidence>
<evidence type="ECO:0000313" key="7">
    <source>
        <dbReference type="EMBL" id="HEV09498.1"/>
    </source>
</evidence>
<dbReference type="EMBL" id="DSFC01000216">
    <property type="protein sequence ID" value="HEV09498.1"/>
    <property type="molecule type" value="Genomic_DNA"/>
</dbReference>
<keyword evidence="3 6" id="KW-0812">Transmembrane</keyword>
<gene>
    <name evidence="7" type="ORF">ENO34_03765</name>
</gene>
<accession>A0A832DAL9</accession>
<feature type="transmembrane region" description="Helical" evidence="6">
    <location>
        <begin position="40"/>
        <end position="65"/>
    </location>
</feature>
<evidence type="ECO:0000256" key="1">
    <source>
        <dbReference type="ARBA" id="ARBA00004141"/>
    </source>
</evidence>
<evidence type="ECO:0000256" key="3">
    <source>
        <dbReference type="ARBA" id="ARBA00022692"/>
    </source>
</evidence>
<feature type="transmembrane region" description="Helical" evidence="6">
    <location>
        <begin position="144"/>
        <end position="164"/>
    </location>
</feature>
<name>A0A832DAL9_9AQUI</name>
<dbReference type="PANTHER" id="PTHR43243">
    <property type="entry name" value="INNER MEMBRANE TRANSPORTER YGJI-RELATED"/>
    <property type="match status" value="1"/>
</dbReference>
<keyword evidence="4 6" id="KW-1133">Transmembrane helix</keyword>
<feature type="non-terminal residue" evidence="7">
    <location>
        <position position="1"/>
    </location>
</feature>